<keyword evidence="3" id="KW-1185">Reference proteome</keyword>
<feature type="region of interest" description="Disordered" evidence="1">
    <location>
        <begin position="1"/>
        <end position="41"/>
    </location>
</feature>
<comment type="caution">
    <text evidence="2">The sequence shown here is derived from an EMBL/GenBank/DDBJ whole genome shotgun (WGS) entry which is preliminary data.</text>
</comment>
<sequence length="194" mass="21552">MQILKNDGPCGCGVMEESRGTRRASSPKAEPNDNPITPSRRRVAKPTLFLLSSLPSFRPSLLLRRLWPLPYLAGSFTFSPPPFSTLPFSLPLTNPHTGTSGQLQGSIFRPRHSWRTTIDPKTWSHPLASPQLSLPSRPRVSWSLLRSVTWTFAPAVLFSLHPGSSWIPLRTIVSLADRQPWARVSLFSLPPGNP</sequence>
<gene>
    <name evidence="2" type="ORF">BJX67DRAFT_44177</name>
</gene>
<name>A0ABR4LWI8_9EURO</name>
<evidence type="ECO:0000313" key="3">
    <source>
        <dbReference type="Proteomes" id="UP001610432"/>
    </source>
</evidence>
<dbReference type="Proteomes" id="UP001610432">
    <property type="component" value="Unassembled WGS sequence"/>
</dbReference>
<proteinExistence type="predicted"/>
<evidence type="ECO:0000256" key="1">
    <source>
        <dbReference type="SAM" id="MobiDB-lite"/>
    </source>
</evidence>
<accession>A0ABR4LWI8</accession>
<dbReference type="GeneID" id="98150077"/>
<reference evidence="2 3" key="1">
    <citation type="submission" date="2024-07" db="EMBL/GenBank/DDBJ databases">
        <title>Section-level genome sequencing and comparative genomics of Aspergillus sections Usti and Cavernicolus.</title>
        <authorList>
            <consortium name="Lawrence Berkeley National Laboratory"/>
            <person name="Nybo J.L."/>
            <person name="Vesth T.C."/>
            <person name="Theobald S."/>
            <person name="Frisvad J.C."/>
            <person name="Larsen T.O."/>
            <person name="Kjaerboelling I."/>
            <person name="Rothschild-Mancinelli K."/>
            <person name="Lyhne E.K."/>
            <person name="Kogle M.E."/>
            <person name="Barry K."/>
            <person name="Clum A."/>
            <person name="Na H."/>
            <person name="Ledsgaard L."/>
            <person name="Lin J."/>
            <person name="Lipzen A."/>
            <person name="Kuo A."/>
            <person name="Riley R."/>
            <person name="Mondo S."/>
            <person name="Labutti K."/>
            <person name="Haridas S."/>
            <person name="Pangalinan J."/>
            <person name="Salamov A.A."/>
            <person name="Simmons B.A."/>
            <person name="Magnuson J.K."/>
            <person name="Chen J."/>
            <person name="Drula E."/>
            <person name="Henrissat B."/>
            <person name="Wiebenga A."/>
            <person name="Lubbers R.J."/>
            <person name="Gomes A.C."/>
            <person name="Macurrencykelacurrency M.R."/>
            <person name="Stajich J."/>
            <person name="Grigoriev I.V."/>
            <person name="Mortensen U.H."/>
            <person name="De Vries R.P."/>
            <person name="Baker S.E."/>
            <person name="Andersen M.R."/>
        </authorList>
    </citation>
    <scope>NUCLEOTIDE SEQUENCE [LARGE SCALE GENOMIC DNA]</scope>
    <source>
        <strain evidence="2 3">CBS 449.75</strain>
    </source>
</reference>
<dbReference type="EMBL" id="JBFXLQ010000013">
    <property type="protein sequence ID" value="KAL2868529.1"/>
    <property type="molecule type" value="Genomic_DNA"/>
</dbReference>
<protein>
    <submittedName>
        <fullName evidence="2">Uncharacterized protein</fullName>
    </submittedName>
</protein>
<organism evidence="2 3">
    <name type="scientific">Aspergillus lucknowensis</name>
    <dbReference type="NCBI Taxonomy" id="176173"/>
    <lineage>
        <taxon>Eukaryota</taxon>
        <taxon>Fungi</taxon>
        <taxon>Dikarya</taxon>
        <taxon>Ascomycota</taxon>
        <taxon>Pezizomycotina</taxon>
        <taxon>Eurotiomycetes</taxon>
        <taxon>Eurotiomycetidae</taxon>
        <taxon>Eurotiales</taxon>
        <taxon>Aspergillaceae</taxon>
        <taxon>Aspergillus</taxon>
        <taxon>Aspergillus subgen. Nidulantes</taxon>
    </lineage>
</organism>
<evidence type="ECO:0000313" key="2">
    <source>
        <dbReference type="EMBL" id="KAL2868529.1"/>
    </source>
</evidence>
<dbReference type="RefSeq" id="XP_070887508.1">
    <property type="nucleotide sequence ID" value="XM_071035005.1"/>
</dbReference>